<evidence type="ECO:0000313" key="2">
    <source>
        <dbReference type="EMBL" id="QQP86283.1"/>
    </source>
</evidence>
<reference evidence="2 3" key="1">
    <citation type="submission" date="2021-01" db="EMBL/GenBank/DDBJ databases">
        <title>Entomomonas sp. F2A isolated from a house cricket (Acheta domesticus).</title>
        <authorList>
            <person name="Spergser J."/>
            <person name="Busse H.-J."/>
        </authorList>
    </citation>
    <scope>NUCLEOTIDE SEQUENCE [LARGE SCALE GENOMIC DNA]</scope>
    <source>
        <strain evidence="2 3">F2A</strain>
    </source>
</reference>
<dbReference type="SUPFAM" id="SSF52540">
    <property type="entry name" value="P-loop containing nucleoside triphosphate hydrolases"/>
    <property type="match status" value="1"/>
</dbReference>
<keyword evidence="2" id="KW-0067">ATP-binding</keyword>
<accession>A0A974RXI9</accession>
<dbReference type="PANTHER" id="PTHR32182">
    <property type="entry name" value="DNA REPLICATION AND REPAIR PROTEIN RECF"/>
    <property type="match status" value="1"/>
</dbReference>
<dbReference type="KEGG" id="eaz:JHT90_03300"/>
<dbReference type="InterPro" id="IPR003959">
    <property type="entry name" value="ATPase_AAA_core"/>
</dbReference>
<keyword evidence="3" id="KW-1185">Reference proteome</keyword>
<dbReference type="EMBL" id="CP067393">
    <property type="protein sequence ID" value="QQP86283.1"/>
    <property type="molecule type" value="Genomic_DNA"/>
</dbReference>
<dbReference type="InterPro" id="IPR029492">
    <property type="entry name" value="DUF4435"/>
</dbReference>
<sequence length="545" mass="62960">MRFILSIPLIDSETPLEIDLDSGKILYILGANGTGKSSLLYKFNQDHKNNAYRISAIRRTWLNSENLNLSPSQVKTYKKDIMDRSTWEDRRWKIDFDGERPQLALYDLVEAEHKYDREISKAVKENDLNNAKKIATNTISKLQLINDLLQLSNIPVTIDLNGSNLFARKINHNALYSIAKLSDGERNAILLAAEILTAPENAILLIDEPERHLHRSIITPLLANLFEQRPDCSFVISTHDITLPSDNKFSSILLIRNCTYQKEQNKDVIKWHANYISSTIEIEDTIKQDILGAREKIIFIEGNNQESLDKPLYSLIFPNTSIIPKISCIDVIHSVNAIRDTEGLNWIKAFGIIDHDRRPQNEIEEFKEKGIYALNVHTIESIYYHPKLQKIVAKFRSELDNSDSSISLEEAKKLTIKAVKESKDYLIKRVAEKKIRNEFEKLKPTKKNIAWDKEYATKSIDVPSYYTNEEKIIDDAIQQQNIELLITQYPLRETRALDLIASSLKFSNRKDYEQCLLTCLTKDSKAMDFTRTLFNTLYNDIYQEK</sequence>
<dbReference type="InterPro" id="IPR027417">
    <property type="entry name" value="P-loop_NTPase"/>
</dbReference>
<dbReference type="Gene3D" id="3.40.50.300">
    <property type="entry name" value="P-loop containing nucleotide triphosphate hydrolases"/>
    <property type="match status" value="1"/>
</dbReference>
<feature type="domain" description="AAA+ ATPase" evidence="1">
    <location>
        <begin position="22"/>
        <end position="259"/>
    </location>
</feature>
<organism evidence="2 3">
    <name type="scientific">Entomomonas asaccharolytica</name>
    <dbReference type="NCBI Taxonomy" id="2785331"/>
    <lineage>
        <taxon>Bacteria</taxon>
        <taxon>Pseudomonadati</taxon>
        <taxon>Pseudomonadota</taxon>
        <taxon>Gammaproteobacteria</taxon>
        <taxon>Pseudomonadales</taxon>
        <taxon>Pseudomonadaceae</taxon>
        <taxon>Entomomonas</taxon>
    </lineage>
</organism>
<keyword evidence="2" id="KW-0547">Nucleotide-binding</keyword>
<name>A0A974RXI9_9GAMM</name>
<dbReference type="GO" id="GO:0005524">
    <property type="term" value="F:ATP binding"/>
    <property type="evidence" value="ECO:0007669"/>
    <property type="project" value="UniProtKB-KW"/>
</dbReference>
<dbReference type="Pfam" id="PF14491">
    <property type="entry name" value="DUF4435"/>
    <property type="match status" value="1"/>
</dbReference>
<evidence type="ECO:0000313" key="3">
    <source>
        <dbReference type="Proteomes" id="UP000595278"/>
    </source>
</evidence>
<evidence type="ECO:0000259" key="1">
    <source>
        <dbReference type="SMART" id="SM00382"/>
    </source>
</evidence>
<dbReference type="GO" id="GO:0000731">
    <property type="term" value="P:DNA synthesis involved in DNA repair"/>
    <property type="evidence" value="ECO:0007669"/>
    <property type="project" value="TreeGrafter"/>
</dbReference>
<protein>
    <submittedName>
        <fullName evidence="2">ATP-binding protein</fullName>
    </submittedName>
</protein>
<dbReference type="RefSeq" id="WP_201094043.1">
    <property type="nucleotide sequence ID" value="NZ_CP067393.1"/>
</dbReference>
<gene>
    <name evidence="2" type="ORF">JHT90_03300</name>
</gene>
<dbReference type="Pfam" id="PF13304">
    <property type="entry name" value="AAA_21"/>
    <property type="match status" value="1"/>
</dbReference>
<dbReference type="PANTHER" id="PTHR32182:SF22">
    <property type="entry name" value="ATP-DEPENDENT ENDONUCLEASE, OLD FAMILY-RELATED"/>
    <property type="match status" value="1"/>
</dbReference>
<dbReference type="AlphaFoldDB" id="A0A974RXI9"/>
<dbReference type="CDD" id="cd00267">
    <property type="entry name" value="ABC_ATPase"/>
    <property type="match status" value="1"/>
</dbReference>
<proteinExistence type="predicted"/>
<dbReference type="GO" id="GO:0016887">
    <property type="term" value="F:ATP hydrolysis activity"/>
    <property type="evidence" value="ECO:0007669"/>
    <property type="project" value="InterPro"/>
</dbReference>
<dbReference type="GO" id="GO:0006302">
    <property type="term" value="P:double-strand break repair"/>
    <property type="evidence" value="ECO:0007669"/>
    <property type="project" value="TreeGrafter"/>
</dbReference>
<dbReference type="InterPro" id="IPR003593">
    <property type="entry name" value="AAA+_ATPase"/>
</dbReference>
<dbReference type="Proteomes" id="UP000595278">
    <property type="component" value="Chromosome"/>
</dbReference>
<dbReference type="SMART" id="SM00382">
    <property type="entry name" value="AAA"/>
    <property type="match status" value="1"/>
</dbReference>